<evidence type="ECO:0000256" key="4">
    <source>
        <dbReference type="ARBA" id="ARBA00022989"/>
    </source>
</evidence>
<dbReference type="EMBL" id="VXPY01000051">
    <property type="protein sequence ID" value="MYD90154.1"/>
    <property type="molecule type" value="Genomic_DNA"/>
</dbReference>
<protein>
    <recommendedName>
        <fullName evidence="7">Type II secretion system protein GspF domain-containing protein</fullName>
    </recommendedName>
</protein>
<evidence type="ECO:0000256" key="2">
    <source>
        <dbReference type="ARBA" id="ARBA00022475"/>
    </source>
</evidence>
<feature type="transmembrane region" description="Helical" evidence="6">
    <location>
        <begin position="130"/>
        <end position="148"/>
    </location>
</feature>
<reference evidence="8" key="1">
    <citation type="submission" date="2019-09" db="EMBL/GenBank/DDBJ databases">
        <title>Characterisation of the sponge microbiome using genome-centric metagenomics.</title>
        <authorList>
            <person name="Engelberts J.P."/>
            <person name="Robbins S.J."/>
            <person name="De Goeij J.M."/>
            <person name="Aranda M."/>
            <person name="Bell S.C."/>
            <person name="Webster N.S."/>
        </authorList>
    </citation>
    <scope>NUCLEOTIDE SEQUENCE</scope>
    <source>
        <strain evidence="8">SB0662_bin_9</strain>
    </source>
</reference>
<keyword evidence="3 6" id="KW-0812">Transmembrane</keyword>
<feature type="domain" description="Type II secretion system protein GspF" evidence="7">
    <location>
        <begin position="165"/>
        <end position="296"/>
    </location>
</feature>
<keyword evidence="2" id="KW-1003">Cell membrane</keyword>
<evidence type="ECO:0000256" key="5">
    <source>
        <dbReference type="ARBA" id="ARBA00023136"/>
    </source>
</evidence>
<feature type="transmembrane region" description="Helical" evidence="6">
    <location>
        <begin position="20"/>
        <end position="44"/>
    </location>
</feature>
<comment type="caution">
    <text evidence="8">The sequence shown here is derived from an EMBL/GenBank/DDBJ whole genome shotgun (WGS) entry which is preliminary data.</text>
</comment>
<evidence type="ECO:0000313" key="8">
    <source>
        <dbReference type="EMBL" id="MYD90154.1"/>
    </source>
</evidence>
<feature type="transmembrane region" description="Helical" evidence="6">
    <location>
        <begin position="105"/>
        <end position="124"/>
    </location>
</feature>
<gene>
    <name evidence="8" type="ORF">F4Y08_07410</name>
</gene>
<evidence type="ECO:0000259" key="7">
    <source>
        <dbReference type="Pfam" id="PF00482"/>
    </source>
</evidence>
<dbReference type="GO" id="GO:0005886">
    <property type="term" value="C:plasma membrane"/>
    <property type="evidence" value="ECO:0007669"/>
    <property type="project" value="UniProtKB-SubCell"/>
</dbReference>
<keyword evidence="4 6" id="KW-1133">Transmembrane helix</keyword>
<dbReference type="PANTHER" id="PTHR35007:SF2">
    <property type="entry name" value="PILUS ASSEMBLE PROTEIN"/>
    <property type="match status" value="1"/>
</dbReference>
<dbReference type="AlphaFoldDB" id="A0A6B1DUW1"/>
<proteinExistence type="predicted"/>
<evidence type="ECO:0000256" key="6">
    <source>
        <dbReference type="SAM" id="Phobius"/>
    </source>
</evidence>
<sequence>MSWDELLGPTLPELLRADGARGVLVAAGALLAGLAVYALTGLVLDAAHRRSLQGRLSAFLAGGDDRFEALGNSLLRRMSAQRQERWFGLFAHQRRWAALEGEEPSLPRLLGIATVALLCGVLGLVNQIPALMLVAAVAAVVPFVRLRARVRRVRKSLERSLPELLSLMSAEMAAGVPPEQALARAGKFGGPLAAIIRLALHESRQSRRPMFSHGEAQGAWREVVERYRLPSLRAFALQIEIAARKGAAGPELMESLSRSLILSYKDKALREAEKFESRLAIPSVLFFFLPLMALVLAPMMVPLLNSLT</sequence>
<comment type="subcellular location">
    <subcellularLocation>
        <location evidence="1">Cell membrane</location>
        <topology evidence="1">Multi-pass membrane protein</topology>
    </subcellularLocation>
</comment>
<organism evidence="8">
    <name type="scientific">Caldilineaceae bacterium SB0662_bin_9</name>
    <dbReference type="NCBI Taxonomy" id="2605258"/>
    <lineage>
        <taxon>Bacteria</taxon>
        <taxon>Bacillati</taxon>
        <taxon>Chloroflexota</taxon>
        <taxon>Caldilineae</taxon>
        <taxon>Caldilineales</taxon>
        <taxon>Caldilineaceae</taxon>
    </lineage>
</organism>
<dbReference type="Pfam" id="PF00482">
    <property type="entry name" value="T2SSF"/>
    <property type="match status" value="1"/>
</dbReference>
<evidence type="ECO:0000256" key="3">
    <source>
        <dbReference type="ARBA" id="ARBA00022692"/>
    </source>
</evidence>
<name>A0A6B1DUW1_9CHLR</name>
<evidence type="ECO:0000256" key="1">
    <source>
        <dbReference type="ARBA" id="ARBA00004651"/>
    </source>
</evidence>
<feature type="transmembrane region" description="Helical" evidence="6">
    <location>
        <begin position="279"/>
        <end position="301"/>
    </location>
</feature>
<dbReference type="InterPro" id="IPR018076">
    <property type="entry name" value="T2SS_GspF_dom"/>
</dbReference>
<dbReference type="PANTHER" id="PTHR35007">
    <property type="entry name" value="INTEGRAL MEMBRANE PROTEIN-RELATED"/>
    <property type="match status" value="1"/>
</dbReference>
<accession>A0A6B1DUW1</accession>
<keyword evidence="5 6" id="KW-0472">Membrane</keyword>